<dbReference type="Pfam" id="PF08450">
    <property type="entry name" value="SGL"/>
    <property type="match status" value="1"/>
</dbReference>
<organism evidence="5">
    <name type="scientific">uncultured bacterium CSL12</name>
    <dbReference type="NCBI Taxonomy" id="1091567"/>
    <lineage>
        <taxon>Bacteria</taxon>
        <taxon>environmental samples</taxon>
    </lineage>
</organism>
<dbReference type="InterPro" id="IPR051262">
    <property type="entry name" value="SMP-30/CGR1_Lactonase"/>
</dbReference>
<dbReference type="InterPro" id="IPR013658">
    <property type="entry name" value="SGL"/>
</dbReference>
<dbReference type="GO" id="GO:0046872">
    <property type="term" value="F:metal ion binding"/>
    <property type="evidence" value="ECO:0007669"/>
    <property type="project" value="UniProtKB-KW"/>
</dbReference>
<reference evidence="5" key="1">
    <citation type="journal article" date="2000" name="J. Am. Chem. Soc.">
        <title>Long-Chain N-Acyl Amino Acid Antibiotics Isolated from Heterologously Expressed Environmental DNA.</title>
        <authorList>
            <person name="Brady S.F."/>
            <person name="Clardy J."/>
        </authorList>
    </citation>
    <scope>NUCLEOTIDE SEQUENCE</scope>
</reference>
<keyword evidence="1" id="KW-0378">Hydrolase</keyword>
<evidence type="ECO:0000259" key="4">
    <source>
        <dbReference type="Pfam" id="PF08450"/>
    </source>
</evidence>
<comment type="cofactor">
    <cofactor evidence="3">
        <name>Zn(2+)</name>
        <dbReference type="ChEBI" id="CHEBI:29105"/>
    </cofactor>
    <text evidence="3">Binds 1 divalent metal cation per subunit.</text>
</comment>
<feature type="binding site" evidence="3">
    <location>
        <position position="119"/>
    </location>
    <ligand>
        <name>substrate</name>
    </ligand>
</feature>
<evidence type="ECO:0000313" key="5">
    <source>
        <dbReference type="EMBL" id="AEQ20412.1"/>
    </source>
</evidence>
<feature type="binding site" evidence="3">
    <location>
        <position position="227"/>
    </location>
    <ligand>
        <name>a divalent metal cation</name>
        <dbReference type="ChEBI" id="CHEBI:60240"/>
    </ligand>
</feature>
<feature type="binding site" evidence="3">
    <location>
        <position position="33"/>
    </location>
    <ligand>
        <name>a divalent metal cation</name>
        <dbReference type="ChEBI" id="CHEBI:60240"/>
    </ligand>
</feature>
<dbReference type="InterPro" id="IPR005511">
    <property type="entry name" value="SMP-30"/>
</dbReference>
<dbReference type="InterPro" id="IPR011042">
    <property type="entry name" value="6-blade_b-propeller_TolB-like"/>
</dbReference>
<feature type="binding site" evidence="3">
    <location>
        <position position="177"/>
    </location>
    <ligand>
        <name>a divalent metal cation</name>
        <dbReference type="ChEBI" id="CHEBI:60240"/>
    </ligand>
</feature>
<feature type="domain" description="SMP-30/Gluconolactonase/LRE-like region" evidence="4">
    <location>
        <begin position="31"/>
        <end position="281"/>
    </location>
</feature>
<keyword evidence="3" id="KW-0479">Metal-binding</keyword>
<evidence type="ECO:0000256" key="1">
    <source>
        <dbReference type="ARBA" id="ARBA00022801"/>
    </source>
</evidence>
<dbReference type="PANTHER" id="PTHR47572">
    <property type="entry name" value="LIPOPROTEIN-RELATED"/>
    <property type="match status" value="1"/>
</dbReference>
<sequence>MQFEVDMMAPGAGRIIGTEYRLEVIAEDVVFGEGPVWDKRSGQFYFTDICGDTIWKCRPGSRPQVVLQPSAHANGMCMDREGRLLVAGWGGRTVFRFEKDGSRVTLASHYEGRKINSPNDIVVRSDGQIYFTDSPGGMVNVGMVGDDLQKYLDIQGVFRITTGGELILVTDDFVYPNGLCFSPDEKLLYVNCSRERLIRVYDVHPDGGVGPGRLFYQYTNPDRGNPDGLKCDVEGNVYCTGPGGIWVHDPQGKVLARMKVPGHPTNLGFGGDDWRSIFVTCVGNVVRTRTNIPGVAGW</sequence>
<protein>
    <submittedName>
        <fullName evidence="5">SMP-30/gluconolaconase/LRE-like region-containing protein</fullName>
    </submittedName>
</protein>
<dbReference type="PANTHER" id="PTHR47572:SF4">
    <property type="entry name" value="LACTONASE DRP35"/>
    <property type="match status" value="1"/>
</dbReference>
<keyword evidence="3" id="KW-0862">Zinc</keyword>
<dbReference type="PRINTS" id="PR01790">
    <property type="entry name" value="SMP30FAMILY"/>
</dbReference>
<reference evidence="5" key="2">
    <citation type="journal article" date="2011" name="J. Bacteriol.">
        <title>Long-chain N-acyl amino acid synthases are linked to the putative PEP-CTERM/exosortase protein-sorting system in Gram-negative bacteria.</title>
        <authorList>
            <person name="Craig J.W."/>
            <person name="Cherry M.A."/>
            <person name="Brady S.F."/>
        </authorList>
    </citation>
    <scope>NUCLEOTIDE SEQUENCE</scope>
</reference>
<feature type="active site" description="Proton donor/acceptor" evidence="2">
    <location>
        <position position="227"/>
    </location>
</feature>
<evidence type="ECO:0000256" key="3">
    <source>
        <dbReference type="PIRSR" id="PIRSR605511-2"/>
    </source>
</evidence>
<dbReference type="SUPFAM" id="SSF63829">
    <property type="entry name" value="Calcium-dependent phosphotriesterase"/>
    <property type="match status" value="1"/>
</dbReference>
<dbReference type="GO" id="GO:0016787">
    <property type="term" value="F:hydrolase activity"/>
    <property type="evidence" value="ECO:0007669"/>
    <property type="project" value="UniProtKB-KW"/>
</dbReference>
<dbReference type="AlphaFoldDB" id="G4WVG0"/>
<name>G4WVG0_9BACT</name>
<proteinExistence type="predicted"/>
<dbReference type="Gene3D" id="2.120.10.30">
    <property type="entry name" value="TolB, C-terminal domain"/>
    <property type="match status" value="1"/>
</dbReference>
<accession>G4WVG0</accession>
<evidence type="ECO:0000256" key="2">
    <source>
        <dbReference type="PIRSR" id="PIRSR605511-1"/>
    </source>
</evidence>
<dbReference type="EMBL" id="JF429409">
    <property type="protein sequence ID" value="AEQ20412.1"/>
    <property type="molecule type" value="Genomic_DNA"/>
</dbReference>